<dbReference type="Pfam" id="PF13895">
    <property type="entry name" value="Ig_2"/>
    <property type="match status" value="1"/>
</dbReference>
<feature type="disulfide bond" evidence="11">
    <location>
        <begin position="308"/>
        <end position="317"/>
    </location>
</feature>
<feature type="domain" description="Ig-like" evidence="14">
    <location>
        <begin position="584"/>
        <end position="671"/>
    </location>
</feature>
<dbReference type="CDD" id="cd00096">
    <property type="entry name" value="Ig"/>
    <property type="match status" value="1"/>
</dbReference>
<dbReference type="InterPro" id="IPR007110">
    <property type="entry name" value="Ig-like_dom"/>
</dbReference>
<feature type="chain" id="PRO_5045823338" description="Basement membrane-specific heparan sulfate proteoglycan core protein" evidence="12">
    <location>
        <begin position="28"/>
        <end position="1896"/>
    </location>
</feature>
<dbReference type="SMART" id="SM00409">
    <property type="entry name" value="IG"/>
    <property type="match status" value="16"/>
</dbReference>
<dbReference type="Gene3D" id="2.170.300.10">
    <property type="entry name" value="Tie2 ligand-binding domain superfamily"/>
    <property type="match status" value="1"/>
</dbReference>
<dbReference type="InterPro" id="IPR036179">
    <property type="entry name" value="Ig-like_dom_sf"/>
</dbReference>
<evidence type="ECO:0000256" key="5">
    <source>
        <dbReference type="ARBA" id="ARBA00022989"/>
    </source>
</evidence>
<feature type="domain" description="Ig-like" evidence="14">
    <location>
        <begin position="1299"/>
        <end position="1384"/>
    </location>
</feature>
<feature type="domain" description="Laminin EGF-like" evidence="13">
    <location>
        <begin position="339"/>
        <end position="396"/>
    </location>
</feature>
<feature type="domain" description="Ig-like" evidence="14">
    <location>
        <begin position="944"/>
        <end position="1026"/>
    </location>
</feature>
<dbReference type="EMBL" id="CALNXK010000217">
    <property type="protein sequence ID" value="CAH3176828.1"/>
    <property type="molecule type" value="Genomic_DNA"/>
</dbReference>
<comment type="caution">
    <text evidence="11">Lacks conserved residue(s) required for the propagation of feature annotation.</text>
</comment>
<evidence type="ECO:0008006" key="18">
    <source>
        <dbReference type="Google" id="ProtNLM"/>
    </source>
</evidence>
<dbReference type="InterPro" id="IPR056863">
    <property type="entry name" value="LMN_ATRN_NET-like_EGF"/>
</dbReference>
<protein>
    <recommendedName>
        <fullName evidence="18">Basement membrane-specific heparan sulfate proteoglycan core protein</fullName>
    </recommendedName>
</protein>
<dbReference type="SUPFAM" id="SSF57196">
    <property type="entry name" value="EGF/Laminin"/>
    <property type="match status" value="2"/>
</dbReference>
<feature type="domain" description="Ig-like" evidence="14">
    <location>
        <begin position="1478"/>
        <end position="1567"/>
    </location>
</feature>
<evidence type="ECO:0000259" key="14">
    <source>
        <dbReference type="PROSITE" id="PS50835"/>
    </source>
</evidence>
<dbReference type="Proteomes" id="UP001159405">
    <property type="component" value="Unassembled WGS sequence"/>
</dbReference>
<dbReference type="InterPro" id="IPR003599">
    <property type="entry name" value="Ig_sub"/>
</dbReference>
<feature type="domain" description="Ig-like" evidence="14">
    <location>
        <begin position="1036"/>
        <end position="1118"/>
    </location>
</feature>
<dbReference type="SUPFAM" id="SSF48726">
    <property type="entry name" value="Immunoglobulin"/>
    <property type="match status" value="16"/>
</dbReference>
<dbReference type="PANTHER" id="PTHR10075">
    <property type="entry name" value="BASIGIN RELATED"/>
    <property type="match status" value="1"/>
</dbReference>
<evidence type="ECO:0000313" key="16">
    <source>
        <dbReference type="EMBL" id="CAH3176828.1"/>
    </source>
</evidence>
<dbReference type="SMART" id="SM00180">
    <property type="entry name" value="EGF_Lam"/>
    <property type="match status" value="2"/>
</dbReference>
<evidence type="ECO:0000256" key="8">
    <source>
        <dbReference type="ARBA" id="ARBA00023180"/>
    </source>
</evidence>
<feature type="domain" description="Ig-like" evidence="14">
    <location>
        <begin position="768"/>
        <end position="850"/>
    </location>
</feature>
<comment type="caution">
    <text evidence="16">The sequence shown here is derived from an EMBL/GenBank/DDBJ whole genome shotgun (WGS) entry which is preliminary data.</text>
</comment>
<feature type="signal peptide" evidence="12">
    <location>
        <begin position="1"/>
        <end position="27"/>
    </location>
</feature>
<keyword evidence="7 11" id="KW-1015">Disulfide bond</keyword>
<evidence type="ECO:0000256" key="3">
    <source>
        <dbReference type="ARBA" id="ARBA00022729"/>
    </source>
</evidence>
<evidence type="ECO:0000256" key="11">
    <source>
        <dbReference type="PROSITE-ProRule" id="PRU00460"/>
    </source>
</evidence>
<dbReference type="Gene3D" id="2.60.40.10">
    <property type="entry name" value="Immunoglobulins"/>
    <property type="match status" value="16"/>
</dbReference>
<feature type="domain" description="Ig-like" evidence="14">
    <location>
        <begin position="1573"/>
        <end position="1655"/>
    </location>
</feature>
<feature type="domain" description="Ig-like" evidence="14">
    <location>
        <begin position="1123"/>
        <end position="1207"/>
    </location>
</feature>
<dbReference type="InterPro" id="IPR013098">
    <property type="entry name" value="Ig_I-set"/>
</dbReference>
<keyword evidence="2" id="KW-0812">Transmembrane</keyword>
<evidence type="ECO:0000256" key="10">
    <source>
        <dbReference type="ARBA" id="ARBA00023319"/>
    </source>
</evidence>
<feature type="disulfide bond" evidence="11">
    <location>
        <begin position="367"/>
        <end position="376"/>
    </location>
</feature>
<evidence type="ECO:0000256" key="2">
    <source>
        <dbReference type="ARBA" id="ARBA00022692"/>
    </source>
</evidence>
<keyword evidence="6" id="KW-0472">Membrane</keyword>
<dbReference type="InterPro" id="IPR013783">
    <property type="entry name" value="Ig-like_fold"/>
</dbReference>
<feature type="domain" description="Laminin IV type A" evidence="15">
    <location>
        <begin position="78"/>
        <end position="255"/>
    </location>
</feature>
<dbReference type="InterPro" id="IPR000034">
    <property type="entry name" value="Laminin_IV"/>
</dbReference>
<dbReference type="Pfam" id="PF07679">
    <property type="entry name" value="I-set"/>
    <property type="match status" value="4"/>
</dbReference>
<dbReference type="PROSITE" id="PS51115">
    <property type="entry name" value="LAMININ_IVA"/>
    <property type="match status" value="1"/>
</dbReference>
<dbReference type="InterPro" id="IPR002049">
    <property type="entry name" value="LE_dom"/>
</dbReference>
<keyword evidence="5" id="KW-1133">Transmembrane helix</keyword>
<evidence type="ECO:0000259" key="13">
    <source>
        <dbReference type="PROSITE" id="PS50027"/>
    </source>
</evidence>
<keyword evidence="8" id="KW-0325">Glycoprotein</keyword>
<dbReference type="InterPro" id="IPR003598">
    <property type="entry name" value="Ig_sub2"/>
</dbReference>
<feature type="domain" description="Ig-like" evidence="14">
    <location>
        <begin position="1212"/>
        <end position="1291"/>
    </location>
</feature>
<keyword evidence="9 11" id="KW-0424">Laminin EGF-like domain</keyword>
<name>A0ABN8RD38_9CNID</name>
<dbReference type="Pfam" id="PF00053">
    <property type="entry name" value="EGF_laminin"/>
    <property type="match status" value="3"/>
</dbReference>
<dbReference type="Pfam" id="PF24973">
    <property type="entry name" value="EGF_LMN_ATRN"/>
    <property type="match status" value="1"/>
</dbReference>
<keyword evidence="3 12" id="KW-0732">Signal</keyword>
<keyword evidence="4" id="KW-0677">Repeat</keyword>
<feature type="domain" description="Ig-like" evidence="14">
    <location>
        <begin position="857"/>
        <end position="941"/>
    </location>
</feature>
<dbReference type="Pfam" id="PF13927">
    <property type="entry name" value="Ig_3"/>
    <property type="match status" value="10"/>
</dbReference>
<dbReference type="Pfam" id="PF00052">
    <property type="entry name" value="Laminin_B"/>
    <property type="match status" value="1"/>
</dbReference>
<dbReference type="Gene3D" id="2.10.25.10">
    <property type="entry name" value="Laminin"/>
    <property type="match status" value="2"/>
</dbReference>
<dbReference type="PRINTS" id="PR01838">
    <property type="entry name" value="NCAMFAMILY"/>
</dbReference>
<dbReference type="SMART" id="SM00281">
    <property type="entry name" value="LamB"/>
    <property type="match status" value="1"/>
</dbReference>
<evidence type="ECO:0000259" key="15">
    <source>
        <dbReference type="PROSITE" id="PS51115"/>
    </source>
</evidence>
<accession>A0ABN8RD38</accession>
<dbReference type="PANTHER" id="PTHR10075:SF14">
    <property type="entry name" value="CELL ADHESION MOLECULE DSCAM2-RELATED"/>
    <property type="match status" value="1"/>
</dbReference>
<keyword evidence="10" id="KW-0393">Immunoglobulin domain</keyword>
<feature type="domain" description="Ig-like" evidence="14">
    <location>
        <begin position="677"/>
        <end position="759"/>
    </location>
</feature>
<evidence type="ECO:0000256" key="9">
    <source>
        <dbReference type="ARBA" id="ARBA00023292"/>
    </source>
</evidence>
<keyword evidence="17" id="KW-1185">Reference proteome</keyword>
<organism evidence="16 17">
    <name type="scientific">Porites lobata</name>
    <dbReference type="NCBI Taxonomy" id="104759"/>
    <lineage>
        <taxon>Eukaryota</taxon>
        <taxon>Metazoa</taxon>
        <taxon>Cnidaria</taxon>
        <taxon>Anthozoa</taxon>
        <taxon>Hexacorallia</taxon>
        <taxon>Scleractinia</taxon>
        <taxon>Fungiina</taxon>
        <taxon>Poritidae</taxon>
        <taxon>Porites</taxon>
    </lineage>
</organism>
<comment type="subcellular location">
    <subcellularLocation>
        <location evidence="1">Membrane</location>
        <topology evidence="1">Single-pass membrane protein</topology>
    </subcellularLocation>
</comment>
<feature type="domain" description="Ig-like" evidence="14">
    <location>
        <begin position="403"/>
        <end position="486"/>
    </location>
</feature>
<dbReference type="PROSITE" id="PS50027">
    <property type="entry name" value="EGF_LAM_2"/>
    <property type="match status" value="2"/>
</dbReference>
<reference evidence="16 17" key="1">
    <citation type="submission" date="2022-05" db="EMBL/GenBank/DDBJ databases">
        <authorList>
            <consortium name="Genoscope - CEA"/>
            <person name="William W."/>
        </authorList>
    </citation>
    <scope>NUCLEOTIDE SEQUENCE [LARGE SCALE GENOMIC DNA]</scope>
</reference>
<feature type="domain" description="Ig-like" evidence="14">
    <location>
        <begin position="494"/>
        <end position="578"/>
    </location>
</feature>
<feature type="domain" description="Laminin EGF-like" evidence="13">
    <location>
        <begin position="289"/>
        <end position="338"/>
    </location>
</feature>
<proteinExistence type="predicted"/>
<dbReference type="PROSITE" id="PS50835">
    <property type="entry name" value="IG_LIKE"/>
    <property type="match status" value="16"/>
</dbReference>
<dbReference type="InterPro" id="IPR009138">
    <property type="entry name" value="Neural_cell_adh"/>
</dbReference>
<evidence type="ECO:0000256" key="4">
    <source>
        <dbReference type="ARBA" id="ARBA00022737"/>
    </source>
</evidence>
<feature type="domain" description="Ig-like" evidence="14">
    <location>
        <begin position="1660"/>
        <end position="1740"/>
    </location>
</feature>
<evidence type="ECO:0000256" key="7">
    <source>
        <dbReference type="ARBA" id="ARBA00023157"/>
    </source>
</evidence>
<gene>
    <name evidence="16" type="ORF">PLOB_00018471</name>
</gene>
<evidence type="ECO:0000313" key="17">
    <source>
        <dbReference type="Proteomes" id="UP001159405"/>
    </source>
</evidence>
<evidence type="ECO:0000256" key="1">
    <source>
        <dbReference type="ARBA" id="ARBA00004167"/>
    </source>
</evidence>
<sequence length="1896" mass="204859">MNTHSLLLAITLLPLTIVLLLEKHVEGQQCDKCKGSFFNLQSDEPEGCIPCFCFQLSKDCKCADFYKDIIPVLIAMIKGPDYLRLTDLSRDPIISSDIVVQGDPAHYVYDKFDKLPKVTYYWFLGKEFRGDMITSYDGILRYTVSHEMDPGGKLTSETDVQLRGRGIVLNFSHRRRLEGGKKIFYGLKFNEDYLRFPNRSRVTREDVMTALSSVESILVRATYSTTTTQASLYDVKLETAVKQETRYGKAKNIEECACPPEYTGTSCQQCARGYTRLYPGPDFSPCVLCSCNGHSKECHPENGQCLACDHNTAGVKCEKCAVGYYGDATKGTSKDCEPCPCPLMTPSNQFSRICKLDTDGRPTCTSCQPGYTGRNCERCEKGYFGNPSKVGEKCIKLPVGYLPTVRVRPMKRIKEEGKNAVFYCFAGGQQRPRFAWTREDGQPMSRRVSVKGKRLKIRGVQKEDEGTYICTARNVYGSETASAKLTVKDVLVDPIAVTVSPKVLYVPLNKSAQFTCTAKSDADYSLKWTLGMYGALPEGAVDENGVLKFENTQGIHEGTYTCTGKNSFTNDMASVQLRVGVTSPKVSISPVLLSVREGDSAQFRCSAIGFPAPVLQWHGGPDSKLPSEAILSNDNGLLTIPKVEKINEGKYFCTAENLGGISGTSAFLNVSAGGSVPEISVTPSTLNVIEGDEALFECFAVGDPTPTIRWSREKGQLSSSSSSENGVLIISSTKLEDAGTYFCRAANKFGAKAAPVTLNVEKDNSVAPTAVMVPLNQTVDVGASAILSCQVTGRPYTTIQWNKIGGSLTENHVIAEGVLRIQNATIEDAGTYVCVAQNKKGVQQATGIVDVRTKVPPEIEIMPAPNHTAITGEAVVLRCVVKAGHPPPAVVWERDTKQPLNSSSDGILVISPVTFDNEGMYICKASNIIGSTEAVALLTVQAEPKIMLSPPNSISVTTGGSVTLECAVVGNPPPEVQWKTQGNSQSNFQLMVNGPGMLKLVIRKVTAEHQGNYTCHAQNIVGKTLETIQLIVKVPPEIEITPTTNLTIATGESVILRCVVRAGNPSPSLIWEREGNKPLNSSKDGALVISAATGDSQGKYICRATNNLGTSEAIAFLTVQAEPKIMVSPSNSISVTAGSSVTLECAAVGIPSGGSVDTPGTFQSTTDGKRPWGAETNCKNITSSNQGNYTCQAQNIVGITKETIHVTVKDMPRIEIRPAPNLTVSGGDTVNLTCAVIAGNPTPTVVWEREGNKPLNSSSDGVLVIAAASGVSQGKYICRATNILGSTEAVAFLIVQGEPKIIVSPSSPVSVKAGSFVSLECVAEGKPTPDVQWETQLKSHSSLQLGERGRGVSKLVIETVGPEDEGNYTCQAQNMVGKTQETVQLIVKVMPKIEIMPARKLTVTGGESVTFRCVVKAGNPPPSVVWEREQNKPLNSSDNGVLVISRASGDSGGRYICKATNILGSTEAAALLIVQGEPQLIVNPSSPVSVTGGSSVTLECTAAGSPPPVVQWIIEGHPRSNLQIRETNRGVLKLIIENVRPEDQGNFTCQAENIVGLTQESVQLTVTVPLEPPEIVLNSVSQTVIEGADVEFRCNASGLPAPTIVWERLGSNLPNDALDRDGILMIPSVAAEDAGTYSCKAVNSEGQDSFSVKLEVIVPPLIDVTPSEISVNQGTSFNIFCIVRPSLAITWSKLNVSFPNGIVSDKGTLKVSEAKLKHAGTYRCYANNSAGSSEGFASVVVYAAPKVVAWPRSFEAAHKSNVTFHCNATGIPDPVISWSKEGSDIPLRHSAGVLSLTGVISDDNGRYICTAKKCCWNFYNIYRTHCRRSTQCGYNRWNLRQNSFSRKEFDFRMHREWNPTIRNTMDPRRRSVARGTHFKRRTAYFSARAACLWWCI</sequence>
<evidence type="ECO:0000256" key="6">
    <source>
        <dbReference type="ARBA" id="ARBA00023136"/>
    </source>
</evidence>
<evidence type="ECO:0000256" key="12">
    <source>
        <dbReference type="SAM" id="SignalP"/>
    </source>
</evidence>
<feature type="domain" description="Ig-like" evidence="14">
    <location>
        <begin position="1745"/>
        <end position="1811"/>
    </location>
</feature>
<feature type="domain" description="Ig-like" evidence="14">
    <location>
        <begin position="1391"/>
        <end position="1475"/>
    </location>
</feature>
<dbReference type="SMART" id="SM00408">
    <property type="entry name" value="IGc2"/>
    <property type="match status" value="16"/>
</dbReference>
<dbReference type="CDD" id="cd00055">
    <property type="entry name" value="EGF_Lam"/>
    <property type="match status" value="2"/>
</dbReference>
<dbReference type="PROSITE" id="PS01248">
    <property type="entry name" value="EGF_LAM_1"/>
    <property type="match status" value="2"/>
</dbReference>